<accession>A0AAE4AN03</accession>
<reference evidence="3" key="1">
    <citation type="submission" date="2023-07" db="EMBL/GenBank/DDBJ databases">
        <title>Genomic Encyclopedia of Type Strains, Phase IV (KMG-IV): sequencing the most valuable type-strain genomes for metagenomic binning, comparative biology and taxonomic classification.</title>
        <authorList>
            <person name="Goeker M."/>
        </authorList>
    </citation>
    <scope>NUCLEOTIDE SEQUENCE</scope>
    <source>
        <strain evidence="3">DSM 24202</strain>
    </source>
</reference>
<feature type="compositionally biased region" description="Basic and acidic residues" evidence="2">
    <location>
        <begin position="29"/>
        <end position="53"/>
    </location>
</feature>
<proteinExistence type="predicted"/>
<keyword evidence="1" id="KW-0175">Coiled coil</keyword>
<feature type="compositionally biased region" description="Basic and acidic residues" evidence="2">
    <location>
        <begin position="196"/>
        <end position="223"/>
    </location>
</feature>
<dbReference type="EMBL" id="JAUSVL010000001">
    <property type="protein sequence ID" value="MDQ0289106.1"/>
    <property type="molecule type" value="Genomic_DNA"/>
</dbReference>
<dbReference type="Proteomes" id="UP001238163">
    <property type="component" value="Unassembled WGS sequence"/>
</dbReference>
<feature type="region of interest" description="Disordered" evidence="2">
    <location>
        <begin position="27"/>
        <end position="62"/>
    </location>
</feature>
<sequence length="223" mass="25952">MKSHFQHFLLKLVLAVAVVAPMLSIGGPLDDRDQSSDRGADLRPEKRPGKPGENDLTNARKNPKFKEFFAAYDEIVGMYREQQALETANDPKEARKAKSKLERVDRKLERAKRDFYKIAEKIRKPLDKDYDKLQERLDDLGKKAEDAEAKKQEDRATKFYQEQGKYTGSHANLKKQIDLINYHLFFDEYEPESLADEPKDELKDEDKEGGKKERGPKRPKDRR</sequence>
<evidence type="ECO:0000313" key="4">
    <source>
        <dbReference type="Proteomes" id="UP001238163"/>
    </source>
</evidence>
<comment type="caution">
    <text evidence="3">The sequence shown here is derived from an EMBL/GenBank/DDBJ whole genome shotgun (WGS) entry which is preliminary data.</text>
</comment>
<feature type="region of interest" description="Disordered" evidence="2">
    <location>
        <begin position="193"/>
        <end position="223"/>
    </location>
</feature>
<dbReference type="AlphaFoldDB" id="A0AAE4AN03"/>
<protein>
    <submittedName>
        <fullName evidence="3">Tetrahydromethanopterin S-methyltransferase subunit G</fullName>
    </submittedName>
</protein>
<gene>
    <name evidence="3" type="ORF">J3R75_001213</name>
</gene>
<organism evidence="3 4">
    <name type="scientific">Oligosphaera ethanolica</name>
    <dbReference type="NCBI Taxonomy" id="760260"/>
    <lineage>
        <taxon>Bacteria</taxon>
        <taxon>Pseudomonadati</taxon>
        <taxon>Lentisphaerota</taxon>
        <taxon>Oligosphaeria</taxon>
        <taxon>Oligosphaerales</taxon>
        <taxon>Oligosphaeraceae</taxon>
        <taxon>Oligosphaera</taxon>
    </lineage>
</organism>
<name>A0AAE4AN03_9BACT</name>
<evidence type="ECO:0000256" key="2">
    <source>
        <dbReference type="SAM" id="MobiDB-lite"/>
    </source>
</evidence>
<feature type="coiled-coil region" evidence="1">
    <location>
        <begin position="94"/>
        <end position="157"/>
    </location>
</feature>
<evidence type="ECO:0000313" key="3">
    <source>
        <dbReference type="EMBL" id="MDQ0289106.1"/>
    </source>
</evidence>
<dbReference type="RefSeq" id="WP_307260445.1">
    <property type="nucleotide sequence ID" value="NZ_JAUSVL010000001.1"/>
</dbReference>
<evidence type="ECO:0000256" key="1">
    <source>
        <dbReference type="SAM" id="Coils"/>
    </source>
</evidence>
<keyword evidence="4" id="KW-1185">Reference proteome</keyword>